<organism evidence="2 3">
    <name type="scientific">Paenibacillus sepulcri</name>
    <dbReference type="NCBI Taxonomy" id="359917"/>
    <lineage>
        <taxon>Bacteria</taxon>
        <taxon>Bacillati</taxon>
        <taxon>Bacillota</taxon>
        <taxon>Bacilli</taxon>
        <taxon>Bacillales</taxon>
        <taxon>Paenibacillaceae</taxon>
        <taxon>Paenibacillus</taxon>
    </lineage>
</organism>
<keyword evidence="3" id="KW-1185">Reference proteome</keyword>
<dbReference type="InterPro" id="IPR036388">
    <property type="entry name" value="WH-like_DNA-bd_sf"/>
</dbReference>
<sequence>MTEERKYWVPALEKADRVLSVVSLEPGKYKLIDLSRQLAINKSSMFSLLHTLETLNWVKKGADDTYSLGEAIAVLGSSLVKQFDLNDRFQSEAAGARDRLQETIQLARRIEDHILYLGKVEALTPVRLQSEPGMR</sequence>
<dbReference type="EMBL" id="JAHZIK010002158">
    <property type="protein sequence ID" value="MBW7460328.1"/>
    <property type="molecule type" value="Genomic_DNA"/>
</dbReference>
<dbReference type="InterPro" id="IPR036390">
    <property type="entry name" value="WH_DNA-bd_sf"/>
</dbReference>
<accession>A0ABS7CHA9</accession>
<dbReference type="SUPFAM" id="SSF55781">
    <property type="entry name" value="GAF domain-like"/>
    <property type="match status" value="1"/>
</dbReference>
<feature type="domain" description="HTH iclR-type" evidence="1">
    <location>
        <begin position="9"/>
        <end position="70"/>
    </location>
</feature>
<evidence type="ECO:0000259" key="1">
    <source>
        <dbReference type="PROSITE" id="PS51077"/>
    </source>
</evidence>
<dbReference type="Pfam" id="PF09339">
    <property type="entry name" value="HTH_IclR"/>
    <property type="match status" value="1"/>
</dbReference>
<dbReference type="InterPro" id="IPR005471">
    <property type="entry name" value="Tscrpt_reg_IclR_N"/>
</dbReference>
<evidence type="ECO:0000313" key="3">
    <source>
        <dbReference type="Proteomes" id="UP001519887"/>
    </source>
</evidence>
<name>A0ABS7CHA9_9BACL</name>
<proteinExistence type="predicted"/>
<dbReference type="Proteomes" id="UP001519887">
    <property type="component" value="Unassembled WGS sequence"/>
</dbReference>
<evidence type="ECO:0000313" key="2">
    <source>
        <dbReference type="EMBL" id="MBW7460328.1"/>
    </source>
</evidence>
<dbReference type="PROSITE" id="PS51077">
    <property type="entry name" value="HTH_ICLR"/>
    <property type="match status" value="1"/>
</dbReference>
<protein>
    <submittedName>
        <fullName evidence="2">Helix-turn-helix domain-containing protein</fullName>
    </submittedName>
</protein>
<gene>
    <name evidence="2" type="ORF">K0U00_40325</name>
</gene>
<dbReference type="PANTHER" id="PTHR30136:SF24">
    <property type="entry name" value="HTH-TYPE TRANSCRIPTIONAL REPRESSOR ALLR"/>
    <property type="match status" value="1"/>
</dbReference>
<dbReference type="Gene3D" id="1.10.10.10">
    <property type="entry name" value="Winged helix-like DNA-binding domain superfamily/Winged helix DNA-binding domain"/>
    <property type="match status" value="1"/>
</dbReference>
<reference evidence="2 3" key="1">
    <citation type="submission" date="2021-07" db="EMBL/GenBank/DDBJ databases">
        <title>Paenibacillus radiodurans sp. nov., isolated from the southeastern edge of Tengger Desert.</title>
        <authorList>
            <person name="Zhang G."/>
        </authorList>
    </citation>
    <scope>NUCLEOTIDE SEQUENCE [LARGE SCALE GENOMIC DNA]</scope>
    <source>
        <strain evidence="2 3">CCM 7311</strain>
    </source>
</reference>
<comment type="caution">
    <text evidence="2">The sequence shown here is derived from an EMBL/GenBank/DDBJ whole genome shotgun (WGS) entry which is preliminary data.</text>
</comment>
<dbReference type="SMART" id="SM00346">
    <property type="entry name" value="HTH_ICLR"/>
    <property type="match status" value="1"/>
</dbReference>
<feature type="non-terminal residue" evidence="2">
    <location>
        <position position="135"/>
    </location>
</feature>
<dbReference type="InterPro" id="IPR050707">
    <property type="entry name" value="HTH_MetabolicPath_Reg"/>
</dbReference>
<dbReference type="SUPFAM" id="SSF46785">
    <property type="entry name" value="Winged helix' DNA-binding domain"/>
    <property type="match status" value="1"/>
</dbReference>
<dbReference type="PANTHER" id="PTHR30136">
    <property type="entry name" value="HELIX-TURN-HELIX TRANSCRIPTIONAL REGULATOR, ICLR FAMILY"/>
    <property type="match status" value="1"/>
</dbReference>